<evidence type="ECO:0000313" key="3">
    <source>
        <dbReference type="EMBL" id="GAA1984639.1"/>
    </source>
</evidence>
<name>A0ABN2SDJ4_9PSEU</name>
<evidence type="ECO:0000259" key="2">
    <source>
        <dbReference type="Pfam" id="PF13115"/>
    </source>
</evidence>
<protein>
    <submittedName>
        <fullName evidence="3">FixH family protein</fullName>
    </submittedName>
</protein>
<proteinExistence type="predicted"/>
<keyword evidence="1" id="KW-0812">Transmembrane</keyword>
<dbReference type="EMBL" id="BAAANN010000040">
    <property type="protein sequence ID" value="GAA1984639.1"/>
    <property type="molecule type" value="Genomic_DNA"/>
</dbReference>
<gene>
    <name evidence="3" type="ORF">GCM10009754_72590</name>
</gene>
<evidence type="ECO:0000256" key="1">
    <source>
        <dbReference type="SAM" id="Phobius"/>
    </source>
</evidence>
<organism evidence="3 4">
    <name type="scientific">Amycolatopsis minnesotensis</name>
    <dbReference type="NCBI Taxonomy" id="337894"/>
    <lineage>
        <taxon>Bacteria</taxon>
        <taxon>Bacillati</taxon>
        <taxon>Actinomycetota</taxon>
        <taxon>Actinomycetes</taxon>
        <taxon>Pseudonocardiales</taxon>
        <taxon>Pseudonocardiaceae</taxon>
        <taxon>Amycolatopsis</taxon>
    </lineage>
</organism>
<feature type="transmembrane region" description="Helical" evidence="1">
    <location>
        <begin position="9"/>
        <end position="28"/>
    </location>
</feature>
<dbReference type="Pfam" id="PF13115">
    <property type="entry name" value="YtkA"/>
    <property type="match status" value="1"/>
</dbReference>
<sequence length="140" mass="14644">MTETRRKPVVLIATVAVVVAGVLAWLWWPSGESGPTVLDASTAGHTVRLSIESPKAGDNTVSLTITDAHGRAAPLDEVTVEPVMPQMGHALVPVPAIATGDGGFRAAPTVLPMTGQWEITVTMRGASGQDQVVFPLLVRN</sequence>
<dbReference type="InterPro" id="IPR032693">
    <property type="entry name" value="YtkA-like_dom"/>
</dbReference>
<keyword evidence="1" id="KW-1133">Transmembrane helix</keyword>
<feature type="domain" description="YtkA-like" evidence="2">
    <location>
        <begin position="46"/>
        <end position="121"/>
    </location>
</feature>
<comment type="caution">
    <text evidence="3">The sequence shown here is derived from an EMBL/GenBank/DDBJ whole genome shotgun (WGS) entry which is preliminary data.</text>
</comment>
<keyword evidence="4" id="KW-1185">Reference proteome</keyword>
<accession>A0ABN2SDJ4</accession>
<reference evidence="3 4" key="1">
    <citation type="journal article" date="2019" name="Int. J. Syst. Evol. Microbiol.">
        <title>The Global Catalogue of Microorganisms (GCM) 10K type strain sequencing project: providing services to taxonomists for standard genome sequencing and annotation.</title>
        <authorList>
            <consortium name="The Broad Institute Genomics Platform"/>
            <consortium name="The Broad Institute Genome Sequencing Center for Infectious Disease"/>
            <person name="Wu L."/>
            <person name="Ma J."/>
        </authorList>
    </citation>
    <scope>NUCLEOTIDE SEQUENCE [LARGE SCALE GENOMIC DNA]</scope>
    <source>
        <strain evidence="3 4">JCM 14545</strain>
    </source>
</reference>
<dbReference type="Proteomes" id="UP001501116">
    <property type="component" value="Unassembled WGS sequence"/>
</dbReference>
<dbReference type="RefSeq" id="WP_344429426.1">
    <property type="nucleotide sequence ID" value="NZ_BAAANN010000040.1"/>
</dbReference>
<evidence type="ECO:0000313" key="4">
    <source>
        <dbReference type="Proteomes" id="UP001501116"/>
    </source>
</evidence>
<keyword evidence="1" id="KW-0472">Membrane</keyword>